<sequence>MLQLEARRLKVAANRLSGDPPAALLGEPDSLILRPSPSTTDVARERERLAEVKLRIGEDAIRDLIAADVALTEPASKAAAAAPASGRSAAQS</sequence>
<protein>
    <submittedName>
        <fullName evidence="1">Uncharacterized protein</fullName>
    </submittedName>
</protein>
<dbReference type="Proteomes" id="UP001596337">
    <property type="component" value="Unassembled WGS sequence"/>
</dbReference>
<proteinExistence type="predicted"/>
<dbReference type="RefSeq" id="WP_345394787.1">
    <property type="nucleotide sequence ID" value="NZ_BAABLA010000022.1"/>
</dbReference>
<dbReference type="EMBL" id="JBHSXX010000001">
    <property type="protein sequence ID" value="MFC6867187.1"/>
    <property type="molecule type" value="Genomic_DNA"/>
</dbReference>
<evidence type="ECO:0000313" key="1">
    <source>
        <dbReference type="EMBL" id="MFC6867187.1"/>
    </source>
</evidence>
<keyword evidence="2" id="KW-1185">Reference proteome</keyword>
<reference evidence="2" key="1">
    <citation type="journal article" date="2019" name="Int. J. Syst. Evol. Microbiol.">
        <title>The Global Catalogue of Microorganisms (GCM) 10K type strain sequencing project: providing services to taxonomists for standard genome sequencing and annotation.</title>
        <authorList>
            <consortium name="The Broad Institute Genomics Platform"/>
            <consortium name="The Broad Institute Genome Sequencing Center for Infectious Disease"/>
            <person name="Wu L."/>
            <person name="Ma J."/>
        </authorList>
    </citation>
    <scope>NUCLEOTIDE SEQUENCE [LARGE SCALE GENOMIC DNA]</scope>
    <source>
        <strain evidence="2">KCTC 32255</strain>
    </source>
</reference>
<organism evidence="1 2">
    <name type="scientific">Haloechinothrix salitolerans</name>
    <dbReference type="NCBI Taxonomy" id="926830"/>
    <lineage>
        <taxon>Bacteria</taxon>
        <taxon>Bacillati</taxon>
        <taxon>Actinomycetota</taxon>
        <taxon>Actinomycetes</taxon>
        <taxon>Pseudonocardiales</taxon>
        <taxon>Pseudonocardiaceae</taxon>
        <taxon>Haloechinothrix</taxon>
    </lineage>
</organism>
<accession>A0ABW2BXM0</accession>
<evidence type="ECO:0000313" key="2">
    <source>
        <dbReference type="Proteomes" id="UP001596337"/>
    </source>
</evidence>
<name>A0ABW2BXM0_9PSEU</name>
<comment type="caution">
    <text evidence="1">The sequence shown here is derived from an EMBL/GenBank/DDBJ whole genome shotgun (WGS) entry which is preliminary data.</text>
</comment>
<gene>
    <name evidence="1" type="ORF">ACFQGD_08500</name>
</gene>